<gene>
    <name evidence="1" type="ORF">BDN72DRAFT_846813</name>
</gene>
<reference evidence="1 2" key="1">
    <citation type="journal article" date="2019" name="Nat. Ecol. Evol.">
        <title>Megaphylogeny resolves global patterns of mushroom evolution.</title>
        <authorList>
            <person name="Varga T."/>
            <person name="Krizsan K."/>
            <person name="Foldi C."/>
            <person name="Dima B."/>
            <person name="Sanchez-Garcia M."/>
            <person name="Sanchez-Ramirez S."/>
            <person name="Szollosi G.J."/>
            <person name="Szarkandi J.G."/>
            <person name="Papp V."/>
            <person name="Albert L."/>
            <person name="Andreopoulos W."/>
            <person name="Angelini C."/>
            <person name="Antonin V."/>
            <person name="Barry K.W."/>
            <person name="Bougher N.L."/>
            <person name="Buchanan P."/>
            <person name="Buyck B."/>
            <person name="Bense V."/>
            <person name="Catcheside P."/>
            <person name="Chovatia M."/>
            <person name="Cooper J."/>
            <person name="Damon W."/>
            <person name="Desjardin D."/>
            <person name="Finy P."/>
            <person name="Geml J."/>
            <person name="Haridas S."/>
            <person name="Hughes K."/>
            <person name="Justo A."/>
            <person name="Karasinski D."/>
            <person name="Kautmanova I."/>
            <person name="Kiss B."/>
            <person name="Kocsube S."/>
            <person name="Kotiranta H."/>
            <person name="LaButti K.M."/>
            <person name="Lechner B.E."/>
            <person name="Liimatainen K."/>
            <person name="Lipzen A."/>
            <person name="Lukacs Z."/>
            <person name="Mihaltcheva S."/>
            <person name="Morgado L.N."/>
            <person name="Niskanen T."/>
            <person name="Noordeloos M.E."/>
            <person name="Ohm R.A."/>
            <person name="Ortiz-Santana B."/>
            <person name="Ovrebo C."/>
            <person name="Racz N."/>
            <person name="Riley R."/>
            <person name="Savchenko A."/>
            <person name="Shiryaev A."/>
            <person name="Soop K."/>
            <person name="Spirin V."/>
            <person name="Szebenyi C."/>
            <person name="Tomsovsky M."/>
            <person name="Tulloss R.E."/>
            <person name="Uehling J."/>
            <person name="Grigoriev I.V."/>
            <person name="Vagvolgyi C."/>
            <person name="Papp T."/>
            <person name="Martin F.M."/>
            <person name="Miettinen O."/>
            <person name="Hibbett D.S."/>
            <person name="Nagy L.G."/>
        </authorList>
    </citation>
    <scope>NUCLEOTIDE SEQUENCE [LARGE SCALE GENOMIC DNA]</scope>
    <source>
        <strain evidence="1 2">NL-1719</strain>
    </source>
</reference>
<proteinExistence type="predicted"/>
<evidence type="ECO:0000313" key="1">
    <source>
        <dbReference type="EMBL" id="TFK64196.1"/>
    </source>
</evidence>
<organism evidence="1 2">
    <name type="scientific">Pluteus cervinus</name>
    <dbReference type="NCBI Taxonomy" id="181527"/>
    <lineage>
        <taxon>Eukaryota</taxon>
        <taxon>Fungi</taxon>
        <taxon>Dikarya</taxon>
        <taxon>Basidiomycota</taxon>
        <taxon>Agaricomycotina</taxon>
        <taxon>Agaricomycetes</taxon>
        <taxon>Agaricomycetidae</taxon>
        <taxon>Agaricales</taxon>
        <taxon>Pluteineae</taxon>
        <taxon>Pluteaceae</taxon>
        <taxon>Pluteus</taxon>
    </lineage>
</organism>
<evidence type="ECO:0000313" key="2">
    <source>
        <dbReference type="Proteomes" id="UP000308600"/>
    </source>
</evidence>
<protein>
    <submittedName>
        <fullName evidence="1">Uncharacterized protein</fullName>
    </submittedName>
</protein>
<accession>A0ACD3AF81</accession>
<dbReference type="EMBL" id="ML208485">
    <property type="protein sequence ID" value="TFK64196.1"/>
    <property type="molecule type" value="Genomic_DNA"/>
</dbReference>
<name>A0ACD3AF81_9AGAR</name>
<sequence length="266" mass="29752">MAVFPVELIENIIAHAYGEYRPLENPLVLHQCALVCRTWRTIAQSFIFSEILLSADIPDGRLDVLRENDYLSQSVRTLWLGDNGGVDGGDDFLNLLRKVRQLYVLEDSLVMALVEGPTAERFMGNLTSLCLEGAAIPFWAGIFYLCHSLRELKMTESEFEFDDMENLTRDRTISRLRSLHIAGHGASRMKILQWMLTPQSPFDLTGLTTFWASDSSDGLESFAWIQEIVKVCAPTLQDLMVNPPTSVAVQNPNLTSESLLSASHAG</sequence>
<dbReference type="Proteomes" id="UP000308600">
    <property type="component" value="Unassembled WGS sequence"/>
</dbReference>
<keyword evidence="2" id="KW-1185">Reference proteome</keyword>